<evidence type="ECO:0000313" key="3">
    <source>
        <dbReference type="Proteomes" id="UP000595074"/>
    </source>
</evidence>
<dbReference type="RefSeq" id="WP_197548544.1">
    <property type="nucleotide sequence ID" value="NZ_CP063164.1"/>
</dbReference>
<dbReference type="AlphaFoldDB" id="A0A7M1S318"/>
<gene>
    <name evidence="2" type="ORF">IMZ28_10510</name>
</gene>
<keyword evidence="3" id="KW-1185">Reference proteome</keyword>
<keyword evidence="1" id="KW-0812">Transmembrane</keyword>
<dbReference type="EMBL" id="CP063164">
    <property type="protein sequence ID" value="QOR61835.1"/>
    <property type="molecule type" value="Genomic_DNA"/>
</dbReference>
<proteinExistence type="predicted"/>
<protein>
    <submittedName>
        <fullName evidence="2">Uncharacterized protein</fullName>
    </submittedName>
</protein>
<dbReference type="KEGG" id="sinu:IMZ28_10510"/>
<accession>A0A7M1S318</accession>
<dbReference type="Proteomes" id="UP000595074">
    <property type="component" value="Chromosome"/>
</dbReference>
<evidence type="ECO:0000313" key="2">
    <source>
        <dbReference type="EMBL" id="QOR61835.1"/>
    </source>
</evidence>
<keyword evidence="1" id="KW-0472">Membrane</keyword>
<sequence length="62" mass="7269">MMQNEPTLEKIEDYYNQESREKRMTVWIVILSGLLIGALYSIISMNSVVDDTLKVRTDIIKY</sequence>
<evidence type="ECO:0000256" key="1">
    <source>
        <dbReference type="SAM" id="Phobius"/>
    </source>
</evidence>
<reference evidence="2 3" key="1">
    <citation type="submission" date="2020-10" db="EMBL/GenBank/DDBJ databases">
        <title>The genome of sulfurovum sp.</title>
        <authorList>
            <person name="Xie S."/>
            <person name="Shao Z."/>
            <person name="Jiang L."/>
        </authorList>
    </citation>
    <scope>NUCLEOTIDE SEQUENCE [LARGE SCALE GENOMIC DNA]</scope>
    <source>
        <strain evidence="2 3">ST-419</strain>
    </source>
</reference>
<feature type="transmembrane region" description="Helical" evidence="1">
    <location>
        <begin position="24"/>
        <end position="43"/>
    </location>
</feature>
<keyword evidence="1" id="KW-1133">Transmembrane helix</keyword>
<organism evidence="2 3">
    <name type="scientific">Sulfurovum indicum</name>
    <dbReference type="NCBI Taxonomy" id="2779528"/>
    <lineage>
        <taxon>Bacteria</taxon>
        <taxon>Pseudomonadati</taxon>
        <taxon>Campylobacterota</taxon>
        <taxon>Epsilonproteobacteria</taxon>
        <taxon>Campylobacterales</taxon>
        <taxon>Sulfurovaceae</taxon>
        <taxon>Sulfurovum</taxon>
    </lineage>
</organism>
<name>A0A7M1S318_9BACT</name>